<organism evidence="10">
    <name type="scientific">uncultured Sporomusa sp</name>
    <dbReference type="NCBI Taxonomy" id="307249"/>
    <lineage>
        <taxon>Bacteria</taxon>
        <taxon>Bacillati</taxon>
        <taxon>Bacillota</taxon>
        <taxon>Negativicutes</taxon>
        <taxon>Selenomonadales</taxon>
        <taxon>Sporomusaceae</taxon>
        <taxon>Sporomusa</taxon>
        <taxon>environmental samples</taxon>
    </lineage>
</organism>
<proteinExistence type="inferred from homology"/>
<accession>A0A212LPE7</accession>
<dbReference type="AlphaFoldDB" id="A0A212LPE7"/>
<protein>
    <recommendedName>
        <fullName evidence="4">threonine ammonia-lyase</fullName>
        <ecNumber evidence="4">4.3.1.19</ecNumber>
    </recommendedName>
    <alternativeName>
        <fullName evidence="8">Threonine deaminase</fullName>
    </alternativeName>
</protein>
<dbReference type="EC" id="4.3.1.19" evidence="4"/>
<dbReference type="PANTHER" id="PTHR48078:SF6">
    <property type="entry name" value="L-THREONINE DEHYDRATASE CATABOLIC TDCB"/>
    <property type="match status" value="1"/>
</dbReference>
<evidence type="ECO:0000256" key="2">
    <source>
        <dbReference type="ARBA" id="ARBA00001933"/>
    </source>
</evidence>
<dbReference type="GO" id="GO:0006567">
    <property type="term" value="P:L-threonine catabolic process"/>
    <property type="evidence" value="ECO:0007669"/>
    <property type="project" value="TreeGrafter"/>
</dbReference>
<dbReference type="EMBL" id="FMJE01000002">
    <property type="protein sequence ID" value="SCM79402.1"/>
    <property type="molecule type" value="Genomic_DNA"/>
</dbReference>
<dbReference type="Gene3D" id="3.40.50.1100">
    <property type="match status" value="2"/>
</dbReference>
<evidence type="ECO:0000259" key="9">
    <source>
        <dbReference type="Pfam" id="PF00291"/>
    </source>
</evidence>
<evidence type="ECO:0000256" key="3">
    <source>
        <dbReference type="ARBA" id="ARBA00010869"/>
    </source>
</evidence>
<dbReference type="FunFam" id="3.40.50.1100:FF:000005">
    <property type="entry name" value="Threonine dehydratase catabolic"/>
    <property type="match status" value="1"/>
</dbReference>
<dbReference type="InterPro" id="IPR001926">
    <property type="entry name" value="TrpB-like_PALP"/>
</dbReference>
<feature type="domain" description="Tryptophan synthase beta chain-like PALP" evidence="9">
    <location>
        <begin position="16"/>
        <end position="302"/>
    </location>
</feature>
<reference evidence="10" key="1">
    <citation type="submission" date="2016-08" db="EMBL/GenBank/DDBJ databases">
        <authorList>
            <person name="Seilhamer J.J."/>
        </authorList>
    </citation>
    <scope>NUCLEOTIDE SEQUENCE</scope>
    <source>
        <strain evidence="10">86</strain>
    </source>
</reference>
<dbReference type="InterPro" id="IPR036052">
    <property type="entry name" value="TrpB-like_PALP_sf"/>
</dbReference>
<sequence length="313" mass="33269">MVTLAAVQQAKQKLAPYIFETPLIRLAELDELLGCQVYVKAECMQKTNSFKIRGALNKMLSLPAEQLQNGVVAASSGNHGKGVAFAAKLLGIKATIVLPDTAPQIKVDGIRALDAEIVQCKLAERHIIAKKLSDQYGYTIIHPYDDYDIITGQGTAGLEIMAQLPDVDCVVVPIGGGGLIGGIATAVKAINPHVRVIGAEPAVLSRYEKSRKAGERVLVEEKASLADALLTLQPGEKNFPIFQKYVDDVVGVKEEYLACGVKTLLLEGKILAEPSSAIGIAAALQGSLRIAKEDKVCFLVSGGNVSLSQLAKL</sequence>
<comment type="function">
    <text evidence="7">Catalyzes the anaerobic formation of alpha-ketobutyrate and ammonia from threonine in a two-step reaction. The first step involved a dehydration of threonine and a production of enamine intermediates (aminocrotonate), which tautomerizes to its imine form (iminobutyrate). Both intermediates are unstable and short-lived. The second step is the nonenzymatic hydrolysis of the enamine/imine intermediates to form 2-ketobutyrate and free ammonia. In the low water environment of the cell, the second step is accelerated by RidA.</text>
</comment>
<name>A0A212LPE7_9FIRM</name>
<comment type="similarity">
    <text evidence="3">Belongs to the serine/threonine dehydratase family.</text>
</comment>
<dbReference type="SUPFAM" id="SSF53686">
    <property type="entry name" value="Tryptophan synthase beta subunit-like PLP-dependent enzymes"/>
    <property type="match status" value="1"/>
</dbReference>
<dbReference type="GO" id="GO:0009097">
    <property type="term" value="P:isoleucine biosynthetic process"/>
    <property type="evidence" value="ECO:0007669"/>
    <property type="project" value="TreeGrafter"/>
</dbReference>
<dbReference type="Pfam" id="PF00291">
    <property type="entry name" value="PALP"/>
    <property type="match status" value="1"/>
</dbReference>
<dbReference type="GO" id="GO:0004794">
    <property type="term" value="F:threonine deaminase activity"/>
    <property type="evidence" value="ECO:0007669"/>
    <property type="project" value="UniProtKB-EC"/>
</dbReference>
<dbReference type="PANTHER" id="PTHR48078">
    <property type="entry name" value="THREONINE DEHYDRATASE, MITOCHONDRIAL-RELATED"/>
    <property type="match status" value="1"/>
</dbReference>
<evidence type="ECO:0000256" key="1">
    <source>
        <dbReference type="ARBA" id="ARBA00001274"/>
    </source>
</evidence>
<keyword evidence="5" id="KW-0663">Pyridoxal phosphate</keyword>
<evidence type="ECO:0000313" key="10">
    <source>
        <dbReference type="EMBL" id="SCM79402.1"/>
    </source>
</evidence>
<evidence type="ECO:0000256" key="4">
    <source>
        <dbReference type="ARBA" id="ARBA00012096"/>
    </source>
</evidence>
<evidence type="ECO:0000256" key="7">
    <source>
        <dbReference type="ARBA" id="ARBA00025527"/>
    </source>
</evidence>
<dbReference type="FunFam" id="3.40.50.1100:FF:000007">
    <property type="entry name" value="L-threonine dehydratase catabolic TdcB"/>
    <property type="match status" value="1"/>
</dbReference>
<dbReference type="InterPro" id="IPR000634">
    <property type="entry name" value="Ser/Thr_deHydtase_PyrdxlP-BS"/>
</dbReference>
<dbReference type="CDD" id="cd01562">
    <property type="entry name" value="Thr-dehyd"/>
    <property type="match status" value="1"/>
</dbReference>
<dbReference type="GO" id="GO:0003941">
    <property type="term" value="F:L-serine ammonia-lyase activity"/>
    <property type="evidence" value="ECO:0007669"/>
    <property type="project" value="TreeGrafter"/>
</dbReference>
<evidence type="ECO:0000256" key="5">
    <source>
        <dbReference type="ARBA" id="ARBA00022898"/>
    </source>
</evidence>
<dbReference type="GO" id="GO:0006565">
    <property type="term" value="P:L-serine catabolic process"/>
    <property type="evidence" value="ECO:0007669"/>
    <property type="project" value="TreeGrafter"/>
</dbReference>
<dbReference type="RefSeq" id="WP_075756866.1">
    <property type="nucleotide sequence ID" value="NZ_LT608335.1"/>
</dbReference>
<evidence type="ECO:0000256" key="6">
    <source>
        <dbReference type="ARBA" id="ARBA00023239"/>
    </source>
</evidence>
<dbReference type="InterPro" id="IPR050147">
    <property type="entry name" value="Ser/Thr_Dehydratase"/>
</dbReference>
<dbReference type="GO" id="GO:0030170">
    <property type="term" value="F:pyridoxal phosphate binding"/>
    <property type="evidence" value="ECO:0007669"/>
    <property type="project" value="InterPro"/>
</dbReference>
<comment type="cofactor">
    <cofactor evidence="2">
        <name>pyridoxal 5'-phosphate</name>
        <dbReference type="ChEBI" id="CHEBI:597326"/>
    </cofactor>
</comment>
<gene>
    <name evidence="10" type="ORF">KL86SPO_20550</name>
</gene>
<dbReference type="PROSITE" id="PS00165">
    <property type="entry name" value="DEHYDRATASE_SER_THR"/>
    <property type="match status" value="1"/>
</dbReference>
<comment type="catalytic activity">
    <reaction evidence="1">
        <text>L-threonine = 2-oxobutanoate + NH4(+)</text>
        <dbReference type="Rhea" id="RHEA:22108"/>
        <dbReference type="ChEBI" id="CHEBI:16763"/>
        <dbReference type="ChEBI" id="CHEBI:28938"/>
        <dbReference type="ChEBI" id="CHEBI:57926"/>
        <dbReference type="EC" id="4.3.1.19"/>
    </reaction>
</comment>
<evidence type="ECO:0000256" key="8">
    <source>
        <dbReference type="ARBA" id="ARBA00031427"/>
    </source>
</evidence>
<keyword evidence="6" id="KW-0456">Lyase</keyword>